<dbReference type="Pfam" id="PF13180">
    <property type="entry name" value="PDZ_2"/>
    <property type="match status" value="2"/>
</dbReference>
<dbReference type="OrthoDB" id="9781273at2"/>
<dbReference type="PANTHER" id="PTHR42837:SF2">
    <property type="entry name" value="MEMBRANE METALLOPROTEASE ARASP2, CHLOROPLASTIC-RELATED"/>
    <property type="match status" value="1"/>
</dbReference>
<evidence type="ECO:0000259" key="4">
    <source>
        <dbReference type="PROSITE" id="PS50106"/>
    </source>
</evidence>
<dbReference type="Gene3D" id="2.30.42.10">
    <property type="match status" value="2"/>
</dbReference>
<evidence type="ECO:0000256" key="3">
    <source>
        <dbReference type="SAM" id="SignalP"/>
    </source>
</evidence>
<comment type="cofactor">
    <cofactor evidence="1">
        <name>Zn(2+)</name>
        <dbReference type="ChEBI" id="CHEBI:29105"/>
    </cofactor>
</comment>
<dbReference type="GO" id="GO:0016020">
    <property type="term" value="C:membrane"/>
    <property type="evidence" value="ECO:0007669"/>
    <property type="project" value="InterPro"/>
</dbReference>
<sequence length="348" mass="38224">MKKLLQKFALAGFTCLAFSMAYAQEPAPRGDKLGEYDEIIIKRNSDKDGKVTVEIKDGNVLVDGEKLESYKDGDISVYRRKIRPMDGNNFNFNMPQHRGMQFFNEGPDNNIRPGRALLGVLTEKKEAAGATVKEVSKESPAAKAGLKVGDVITKVDADKIDEPKTLFEKIGAHEPGDKVTITYLRDKKESTVSVTLDERKQPEFGFRGGRDDNNDGPENFFRMVPPNGGGFDFRGDDGDEERRGPRNFSWGDRGENDVKLGLSVQDTEEGNGAVVLAVAPGSAAEKAGFKPKDIITSLAGTNISSTRDVTNAYRENKSKGTVDVQVKRDGKSQILQVKVPKKLHKADL</sequence>
<dbReference type="SMART" id="SM00228">
    <property type="entry name" value="PDZ"/>
    <property type="match status" value="2"/>
</dbReference>
<protein>
    <submittedName>
        <fullName evidence="5">PDZ domain-containing protein</fullName>
    </submittedName>
</protein>
<proteinExistence type="predicted"/>
<name>A0A1K1NUG2_9BACT</name>
<evidence type="ECO:0000256" key="1">
    <source>
        <dbReference type="ARBA" id="ARBA00001947"/>
    </source>
</evidence>
<evidence type="ECO:0000313" key="5">
    <source>
        <dbReference type="EMBL" id="SFW38951.1"/>
    </source>
</evidence>
<dbReference type="STRING" id="1004.SAMN05661012_01486"/>
<dbReference type="PROSITE" id="PS50106">
    <property type="entry name" value="PDZ"/>
    <property type="match status" value="2"/>
</dbReference>
<dbReference type="Proteomes" id="UP000183788">
    <property type="component" value="Unassembled WGS sequence"/>
</dbReference>
<organism evidence="5 7">
    <name type="scientific">Chitinophaga sancti</name>
    <dbReference type="NCBI Taxonomy" id="1004"/>
    <lineage>
        <taxon>Bacteria</taxon>
        <taxon>Pseudomonadati</taxon>
        <taxon>Bacteroidota</taxon>
        <taxon>Chitinophagia</taxon>
        <taxon>Chitinophagales</taxon>
        <taxon>Chitinophagaceae</taxon>
        <taxon>Chitinophaga</taxon>
    </lineage>
</organism>
<feature type="domain" description="PDZ" evidence="4">
    <location>
        <begin position="252"/>
        <end position="330"/>
    </location>
</feature>
<reference evidence="6 8" key="2">
    <citation type="submission" date="2023-11" db="EMBL/GenBank/DDBJ databases">
        <title>MicrobeMod: A computational toolkit for identifying prokaryotic methylation and restriction-modification with nanopore sequencing.</title>
        <authorList>
            <person name="Crits-Christoph A."/>
            <person name="Kang S.C."/>
            <person name="Lee H."/>
            <person name="Ostrov N."/>
        </authorList>
    </citation>
    <scope>NUCLEOTIDE SEQUENCE [LARGE SCALE GENOMIC DNA]</scope>
    <source>
        <strain evidence="6 8">ATCC 23090</strain>
    </source>
</reference>
<keyword evidence="3" id="KW-0732">Signal</keyword>
<dbReference type="GO" id="GO:0004222">
    <property type="term" value="F:metalloendopeptidase activity"/>
    <property type="evidence" value="ECO:0007669"/>
    <property type="project" value="InterPro"/>
</dbReference>
<dbReference type="InterPro" id="IPR036034">
    <property type="entry name" value="PDZ_sf"/>
</dbReference>
<dbReference type="InterPro" id="IPR004387">
    <property type="entry name" value="Pept_M50_Zn"/>
</dbReference>
<dbReference type="EMBL" id="CP140154">
    <property type="protein sequence ID" value="WQG87681.1"/>
    <property type="molecule type" value="Genomic_DNA"/>
</dbReference>
<accession>A0A1K1NUG2</accession>
<evidence type="ECO:0000256" key="2">
    <source>
        <dbReference type="SAM" id="MobiDB-lite"/>
    </source>
</evidence>
<feature type="region of interest" description="Disordered" evidence="2">
    <location>
        <begin position="223"/>
        <end position="254"/>
    </location>
</feature>
<evidence type="ECO:0000313" key="8">
    <source>
        <dbReference type="Proteomes" id="UP001326715"/>
    </source>
</evidence>
<evidence type="ECO:0000313" key="6">
    <source>
        <dbReference type="EMBL" id="WQG87681.1"/>
    </source>
</evidence>
<dbReference type="AlphaFoldDB" id="A0A1K1NUG2"/>
<dbReference type="SUPFAM" id="SSF50156">
    <property type="entry name" value="PDZ domain-like"/>
    <property type="match status" value="2"/>
</dbReference>
<feature type="signal peptide" evidence="3">
    <location>
        <begin position="1"/>
        <end position="23"/>
    </location>
</feature>
<evidence type="ECO:0000313" key="7">
    <source>
        <dbReference type="Proteomes" id="UP000183788"/>
    </source>
</evidence>
<dbReference type="Proteomes" id="UP001326715">
    <property type="component" value="Chromosome"/>
</dbReference>
<dbReference type="InterPro" id="IPR001478">
    <property type="entry name" value="PDZ"/>
</dbReference>
<dbReference type="GO" id="GO:0006508">
    <property type="term" value="P:proteolysis"/>
    <property type="evidence" value="ECO:0007669"/>
    <property type="project" value="InterPro"/>
</dbReference>
<feature type="domain" description="PDZ" evidence="4">
    <location>
        <begin position="114"/>
        <end position="160"/>
    </location>
</feature>
<gene>
    <name evidence="5" type="ORF">SAMN05661012_01486</name>
    <name evidence="6" type="ORF">SR876_22395</name>
</gene>
<feature type="chain" id="PRO_5012182293" evidence="3">
    <location>
        <begin position="24"/>
        <end position="348"/>
    </location>
</feature>
<dbReference type="PANTHER" id="PTHR42837">
    <property type="entry name" value="REGULATOR OF SIGMA-E PROTEASE RSEP"/>
    <property type="match status" value="1"/>
</dbReference>
<reference evidence="5 7" key="1">
    <citation type="submission" date="2016-11" db="EMBL/GenBank/DDBJ databases">
        <authorList>
            <person name="Jaros S."/>
            <person name="Januszkiewicz K."/>
            <person name="Wedrychowicz H."/>
        </authorList>
    </citation>
    <scope>NUCLEOTIDE SEQUENCE [LARGE SCALE GENOMIC DNA]</scope>
    <source>
        <strain evidence="5 7">DSM 784</strain>
    </source>
</reference>
<dbReference type="EMBL" id="FPIZ01000004">
    <property type="protein sequence ID" value="SFW38951.1"/>
    <property type="molecule type" value="Genomic_DNA"/>
</dbReference>
<dbReference type="RefSeq" id="WP_072358478.1">
    <property type="nucleotide sequence ID" value="NZ_CP139972.1"/>
</dbReference>
<feature type="compositionally biased region" description="Basic and acidic residues" evidence="2">
    <location>
        <begin position="233"/>
        <end position="244"/>
    </location>
</feature>
<keyword evidence="8" id="KW-1185">Reference proteome</keyword>